<reference evidence="1 2" key="1">
    <citation type="submission" date="2020-06" db="EMBL/GenBank/DDBJ databases">
        <authorList>
            <person name="Criscuolo A."/>
        </authorList>
    </citation>
    <scope>NUCLEOTIDE SEQUENCE [LARGE SCALE GENOMIC DNA]</scope>
    <source>
        <strain evidence="2">CIP 111411</strain>
    </source>
</reference>
<keyword evidence="2" id="KW-1185">Reference proteome</keyword>
<dbReference type="AlphaFoldDB" id="A0A6V6Z843"/>
<gene>
    <name evidence="1" type="ORF">FLAT13_04050</name>
</gene>
<dbReference type="EMBL" id="CAIJDP010000084">
    <property type="protein sequence ID" value="CAD0007815.1"/>
    <property type="molecule type" value="Genomic_DNA"/>
</dbReference>
<name>A0A6V6Z843_9FLAO</name>
<sequence length="35" mass="4121">MYIFEKQENELDTIVKTVANIYQLPHLNINENNNG</sequence>
<proteinExistence type="predicted"/>
<organism evidence="1 2">
    <name type="scientific">Flavobacterium salmonis</name>
    <dbReference type="NCBI Taxonomy" id="2654844"/>
    <lineage>
        <taxon>Bacteria</taxon>
        <taxon>Pseudomonadati</taxon>
        <taxon>Bacteroidota</taxon>
        <taxon>Flavobacteriia</taxon>
        <taxon>Flavobacteriales</taxon>
        <taxon>Flavobacteriaceae</taxon>
        <taxon>Flavobacterium</taxon>
    </lineage>
</organism>
<evidence type="ECO:0000313" key="2">
    <source>
        <dbReference type="Proteomes" id="UP000530060"/>
    </source>
</evidence>
<comment type="caution">
    <text evidence="1">The sequence shown here is derived from an EMBL/GenBank/DDBJ whole genome shotgun (WGS) entry which is preliminary data.</text>
</comment>
<evidence type="ECO:0000313" key="1">
    <source>
        <dbReference type="EMBL" id="CAD0007815.1"/>
    </source>
</evidence>
<protein>
    <submittedName>
        <fullName evidence="1">Uncharacterized protein</fullName>
    </submittedName>
</protein>
<dbReference type="Proteomes" id="UP000530060">
    <property type="component" value="Unassembled WGS sequence"/>
</dbReference>
<accession>A0A6V6Z843</accession>